<dbReference type="RefSeq" id="WP_036104905.1">
    <property type="nucleotide sequence ID" value="NZ_AODG01000006.1"/>
</dbReference>
<gene>
    <name evidence="2" type="ORF">LMUR_04890</name>
</gene>
<feature type="region of interest" description="Disordered" evidence="1">
    <location>
        <begin position="1"/>
        <end position="77"/>
    </location>
</feature>
<proteinExistence type="predicted"/>
<evidence type="ECO:0000256" key="1">
    <source>
        <dbReference type="SAM" id="MobiDB-lite"/>
    </source>
</evidence>
<reference evidence="2 3" key="1">
    <citation type="submission" date="2012-12" db="EMBL/GenBank/DDBJ databases">
        <title>Novel taxa of Listeriaceae from agricultural environments in the United States.</title>
        <authorList>
            <person name="den Bakker H.C."/>
            <person name="Allred A."/>
            <person name="Warchocki S."/>
            <person name="Wright E.M."/>
            <person name="Burrell A."/>
            <person name="Nightingale K.K."/>
            <person name="Kephart D."/>
            <person name="Wiedmann M."/>
        </authorList>
    </citation>
    <scope>NUCLEOTIDE SEQUENCE [LARGE SCALE GENOMIC DNA]</scope>
    <source>
        <strain evidence="2 3">FSL F6-1183</strain>
    </source>
</reference>
<dbReference type="AlphaFoldDB" id="A0A829R7K6"/>
<feature type="compositionally biased region" description="Polar residues" evidence="1">
    <location>
        <begin position="9"/>
        <end position="23"/>
    </location>
</feature>
<organism evidence="2 3">
    <name type="scientific">Listeria grayi FSL F6-1183</name>
    <dbReference type="NCBI Taxonomy" id="1265827"/>
    <lineage>
        <taxon>Bacteria</taxon>
        <taxon>Bacillati</taxon>
        <taxon>Bacillota</taxon>
        <taxon>Bacilli</taxon>
        <taxon>Bacillales</taxon>
        <taxon>Listeriaceae</taxon>
        <taxon>Listeria</taxon>
    </lineage>
</organism>
<feature type="compositionally biased region" description="Basic and acidic residues" evidence="1">
    <location>
        <begin position="51"/>
        <end position="63"/>
    </location>
</feature>
<dbReference type="EMBL" id="AODG01000006">
    <property type="protein sequence ID" value="EUJ28951.1"/>
    <property type="molecule type" value="Genomic_DNA"/>
</dbReference>
<evidence type="ECO:0000313" key="3">
    <source>
        <dbReference type="Proteomes" id="UP000019251"/>
    </source>
</evidence>
<evidence type="ECO:0000313" key="2">
    <source>
        <dbReference type="EMBL" id="EUJ28951.1"/>
    </source>
</evidence>
<name>A0A829R7K6_LISGR</name>
<feature type="compositionally biased region" description="Basic residues" evidence="1">
    <location>
        <begin position="67"/>
        <end position="77"/>
    </location>
</feature>
<sequence length="77" mass="8529">MKKSAPSAPKQTPSAKETPQQHASQDKTDATSGASKNGREIGEQNKAYGKKLSDPKLSPEKRQKIISQKRKYNQSHH</sequence>
<dbReference type="Proteomes" id="UP000019251">
    <property type="component" value="Unassembled WGS sequence"/>
</dbReference>
<comment type="caution">
    <text evidence="2">The sequence shown here is derived from an EMBL/GenBank/DDBJ whole genome shotgun (WGS) entry which is preliminary data.</text>
</comment>
<accession>A0A829R7K6</accession>
<protein>
    <submittedName>
        <fullName evidence="2">Uncharacterized protein</fullName>
    </submittedName>
</protein>